<dbReference type="PRINTS" id="PR00092">
    <property type="entry name" value="TYROSINASE"/>
</dbReference>
<dbReference type="GO" id="GO:0016491">
    <property type="term" value="F:oxidoreductase activity"/>
    <property type="evidence" value="ECO:0007669"/>
    <property type="project" value="InterPro"/>
</dbReference>
<proteinExistence type="predicted"/>
<dbReference type="AlphaFoldDB" id="A0A4V1IX23"/>
<keyword evidence="2" id="KW-0186">Copper</keyword>
<sequence>MRHLFNPLLAAVIVLAAVALDAPAVDAQAKRSTPVDKPGRVVPNQCPQGIRPRREIRKISAEERKVFLDAVRQLQYGPSPTRYDAYSLQHMNANTYAHNTPIFFPWHRRYLREFEIDLQNINPDIMVPYWDWTLDSQAPHTSDIFKNDYFGGNGKDNDGCVQDGPFASWQPAYPRRDCLRRGFNNGKRIKSFYSPEAIQYMISSKPRYNDFRLAIEIGPHGDVHNAIGGHMLYMHSPNDPLFFMHHAMVDKIWDQWQ</sequence>
<dbReference type="PROSITE" id="PS00498">
    <property type="entry name" value="TYROSINASE_2"/>
    <property type="match status" value="1"/>
</dbReference>
<dbReference type="Proteomes" id="UP000271241">
    <property type="component" value="Unassembled WGS sequence"/>
</dbReference>
<accession>A0A4V1IX23</accession>
<evidence type="ECO:0000256" key="2">
    <source>
        <dbReference type="ARBA" id="ARBA00023008"/>
    </source>
</evidence>
<organism evidence="6 7">
    <name type="scientific">Thamnocephalis sphaerospora</name>
    <dbReference type="NCBI Taxonomy" id="78915"/>
    <lineage>
        <taxon>Eukaryota</taxon>
        <taxon>Fungi</taxon>
        <taxon>Fungi incertae sedis</taxon>
        <taxon>Zoopagomycota</taxon>
        <taxon>Zoopagomycotina</taxon>
        <taxon>Zoopagomycetes</taxon>
        <taxon>Zoopagales</taxon>
        <taxon>Sigmoideomycetaceae</taxon>
        <taxon>Thamnocephalis</taxon>
    </lineage>
</organism>
<dbReference type="GO" id="GO:0046872">
    <property type="term" value="F:metal ion binding"/>
    <property type="evidence" value="ECO:0007669"/>
    <property type="project" value="UniProtKB-KW"/>
</dbReference>
<evidence type="ECO:0000313" key="7">
    <source>
        <dbReference type="Proteomes" id="UP000271241"/>
    </source>
</evidence>
<evidence type="ECO:0000259" key="5">
    <source>
        <dbReference type="PROSITE" id="PS00498"/>
    </source>
</evidence>
<dbReference type="InterPro" id="IPR002227">
    <property type="entry name" value="Tyrosinase_Cu-bd"/>
</dbReference>
<dbReference type="Gene3D" id="1.10.1280.10">
    <property type="entry name" value="Di-copper center containing domain from catechol oxidase"/>
    <property type="match status" value="1"/>
</dbReference>
<feature type="domain" description="Tyrosinase copper-binding" evidence="4">
    <location>
        <begin position="98"/>
        <end position="115"/>
    </location>
</feature>
<feature type="chain" id="PRO_5020614311" description="Tyrosinase copper-binding domain-containing protein" evidence="3">
    <location>
        <begin position="28"/>
        <end position="257"/>
    </location>
</feature>
<keyword evidence="1" id="KW-0479">Metal-binding</keyword>
<dbReference type="Pfam" id="PF00264">
    <property type="entry name" value="Tyrosinase"/>
    <property type="match status" value="1"/>
</dbReference>
<dbReference type="PANTHER" id="PTHR11474:SF126">
    <property type="entry name" value="TYROSINASE-LIKE PROTEIN TYR-1-RELATED"/>
    <property type="match status" value="1"/>
</dbReference>
<keyword evidence="7" id="KW-1185">Reference proteome</keyword>
<dbReference type="PANTHER" id="PTHR11474">
    <property type="entry name" value="TYROSINASE FAMILY MEMBER"/>
    <property type="match status" value="1"/>
</dbReference>
<evidence type="ECO:0000256" key="3">
    <source>
        <dbReference type="SAM" id="SignalP"/>
    </source>
</evidence>
<name>A0A4V1IX23_9FUNG</name>
<evidence type="ECO:0000256" key="1">
    <source>
        <dbReference type="ARBA" id="ARBA00022723"/>
    </source>
</evidence>
<dbReference type="STRING" id="78915.A0A4V1IX23"/>
<dbReference type="InterPro" id="IPR008922">
    <property type="entry name" value="Di-copper_centre_dom_sf"/>
</dbReference>
<dbReference type="InterPro" id="IPR050316">
    <property type="entry name" value="Tyrosinase/Hemocyanin"/>
</dbReference>
<protein>
    <recommendedName>
        <fullName evidence="4 5">Tyrosinase copper-binding domain-containing protein</fullName>
    </recommendedName>
</protein>
<gene>
    <name evidence="6" type="ORF">THASP1DRAFT_14106</name>
</gene>
<dbReference type="PROSITE" id="PS00497">
    <property type="entry name" value="TYROSINASE_1"/>
    <property type="match status" value="1"/>
</dbReference>
<reference evidence="7" key="1">
    <citation type="journal article" date="2018" name="Nat. Microbiol.">
        <title>Leveraging single-cell genomics to expand the fungal tree of life.</title>
        <authorList>
            <person name="Ahrendt S.R."/>
            <person name="Quandt C.A."/>
            <person name="Ciobanu D."/>
            <person name="Clum A."/>
            <person name="Salamov A."/>
            <person name="Andreopoulos B."/>
            <person name="Cheng J.F."/>
            <person name="Woyke T."/>
            <person name="Pelin A."/>
            <person name="Henrissat B."/>
            <person name="Reynolds N.K."/>
            <person name="Benny G.L."/>
            <person name="Smith M.E."/>
            <person name="James T.Y."/>
            <person name="Grigoriev I.V."/>
        </authorList>
    </citation>
    <scope>NUCLEOTIDE SEQUENCE [LARGE SCALE GENOMIC DNA]</scope>
    <source>
        <strain evidence="7">RSA 1356</strain>
    </source>
</reference>
<evidence type="ECO:0000313" key="6">
    <source>
        <dbReference type="EMBL" id="RKP09559.1"/>
    </source>
</evidence>
<feature type="signal peptide" evidence="3">
    <location>
        <begin position="1"/>
        <end position="27"/>
    </location>
</feature>
<dbReference type="SUPFAM" id="SSF48056">
    <property type="entry name" value="Di-copper centre-containing domain"/>
    <property type="match status" value="1"/>
</dbReference>
<dbReference type="OrthoDB" id="6132182at2759"/>
<dbReference type="EMBL" id="KZ992505">
    <property type="protein sequence ID" value="RKP09559.1"/>
    <property type="molecule type" value="Genomic_DNA"/>
</dbReference>
<keyword evidence="3" id="KW-0732">Signal</keyword>
<evidence type="ECO:0000259" key="4">
    <source>
        <dbReference type="PROSITE" id="PS00497"/>
    </source>
</evidence>
<feature type="domain" description="Tyrosinase copper-binding" evidence="5">
    <location>
        <begin position="239"/>
        <end position="250"/>
    </location>
</feature>
<feature type="non-terminal residue" evidence="6">
    <location>
        <position position="257"/>
    </location>
</feature>